<evidence type="ECO:0000313" key="3">
    <source>
        <dbReference type="Proteomes" id="UP000776651"/>
    </source>
</evidence>
<dbReference type="EMBL" id="JAIGNQ010000003">
    <property type="protein sequence ID" value="MBX7489131.1"/>
    <property type="molecule type" value="Genomic_DNA"/>
</dbReference>
<comment type="caution">
    <text evidence="2">The sequence shown here is derived from an EMBL/GenBank/DDBJ whole genome shotgun (WGS) entry which is preliminary data.</text>
</comment>
<dbReference type="Proteomes" id="UP000776651">
    <property type="component" value="Unassembled WGS sequence"/>
</dbReference>
<reference evidence="2 3" key="1">
    <citation type="submission" date="2021-08" db="EMBL/GenBank/DDBJ databases">
        <title>Comparative Genomics Analysis of the Genus Qipengyuania Reveals Extensive Genetic Diversity and Metabolic Versatility, Including the Description of Fifteen Novel Species.</title>
        <authorList>
            <person name="Liu Y."/>
        </authorList>
    </citation>
    <scope>NUCLEOTIDE SEQUENCE [LARGE SCALE GENOMIC DNA]</scope>
    <source>
        <strain evidence="2 3">GH25</strain>
    </source>
</reference>
<feature type="region of interest" description="Disordered" evidence="1">
    <location>
        <begin position="25"/>
        <end position="54"/>
    </location>
</feature>
<gene>
    <name evidence="2" type="ORF">K3177_11455</name>
</gene>
<organism evidence="2 3">
    <name type="scientific">Qipengyuania pacifica</name>
    <dbReference type="NCBI Taxonomy" id="2860199"/>
    <lineage>
        <taxon>Bacteria</taxon>
        <taxon>Pseudomonadati</taxon>
        <taxon>Pseudomonadota</taxon>
        <taxon>Alphaproteobacteria</taxon>
        <taxon>Sphingomonadales</taxon>
        <taxon>Erythrobacteraceae</taxon>
        <taxon>Qipengyuania</taxon>
    </lineage>
</organism>
<accession>A0ABS7JGU1</accession>
<keyword evidence="3" id="KW-1185">Reference proteome</keyword>
<evidence type="ECO:0000313" key="2">
    <source>
        <dbReference type="EMBL" id="MBX7489131.1"/>
    </source>
</evidence>
<name>A0ABS7JGU1_9SPHN</name>
<dbReference type="RefSeq" id="WP_158246629.1">
    <property type="nucleotide sequence ID" value="NZ_JAHWXO010000005.1"/>
</dbReference>
<sequence>MAFPIIPLAIIGASSLAVWRGFRSDNSNKSSAANGWRNEAYSTREKAGKGRKHK</sequence>
<protein>
    <submittedName>
        <fullName evidence="2">Uncharacterized protein</fullName>
    </submittedName>
</protein>
<proteinExistence type="predicted"/>
<evidence type="ECO:0000256" key="1">
    <source>
        <dbReference type="SAM" id="MobiDB-lite"/>
    </source>
</evidence>